<proteinExistence type="predicted"/>
<accession>A0A6J7A3M4</accession>
<dbReference type="EMBL" id="CAFAAQ010000300">
    <property type="protein sequence ID" value="CAB4827314.1"/>
    <property type="molecule type" value="Genomic_DNA"/>
</dbReference>
<dbReference type="AlphaFoldDB" id="A0A6J7A3M4"/>
<dbReference type="EMBL" id="CAFBOG010000202">
    <property type="protein sequence ID" value="CAB4993118.1"/>
    <property type="molecule type" value="Genomic_DNA"/>
</dbReference>
<gene>
    <name evidence="2" type="ORF">UFOPK3046_02114</name>
    <name evidence="3" type="ORF">UFOPK3914_01712</name>
</gene>
<organism evidence="2">
    <name type="scientific">freshwater metagenome</name>
    <dbReference type="NCBI Taxonomy" id="449393"/>
    <lineage>
        <taxon>unclassified sequences</taxon>
        <taxon>metagenomes</taxon>
        <taxon>ecological metagenomes</taxon>
    </lineage>
</organism>
<dbReference type="SUPFAM" id="SSF81301">
    <property type="entry name" value="Nucleotidyltransferase"/>
    <property type="match status" value="1"/>
</dbReference>
<dbReference type="CDD" id="cd05403">
    <property type="entry name" value="NT_KNTase_like"/>
    <property type="match status" value="1"/>
</dbReference>
<reference evidence="2" key="1">
    <citation type="submission" date="2020-05" db="EMBL/GenBank/DDBJ databases">
        <authorList>
            <person name="Chiriac C."/>
            <person name="Salcher M."/>
            <person name="Ghai R."/>
            <person name="Kavagutti S V."/>
        </authorList>
    </citation>
    <scope>NUCLEOTIDE SEQUENCE</scope>
</reference>
<evidence type="ECO:0000259" key="1">
    <source>
        <dbReference type="Pfam" id="PF01909"/>
    </source>
</evidence>
<protein>
    <submittedName>
        <fullName evidence="2">Unannotated protein</fullName>
    </submittedName>
</protein>
<dbReference type="Gene3D" id="3.30.460.10">
    <property type="entry name" value="Beta Polymerase, domain 2"/>
    <property type="match status" value="1"/>
</dbReference>
<dbReference type="InterPro" id="IPR043519">
    <property type="entry name" value="NT_sf"/>
</dbReference>
<feature type="domain" description="Polymerase nucleotidyl transferase" evidence="1">
    <location>
        <begin position="40"/>
        <end position="101"/>
    </location>
</feature>
<evidence type="ECO:0000313" key="3">
    <source>
        <dbReference type="EMBL" id="CAB4993118.1"/>
    </source>
</evidence>
<sequence>MHDRYHHVVKQATYAVQDNHAFWEGRSLRAWTDVLVDTLVAEFDPVSIILFGSLATESDGPDSDIDLLVVLDDAPLADRRRTMVEMRRVTRGVAAPHDLLVTSIADFERNSARPGTTEYEPAQHGVAVYERVAA</sequence>
<dbReference type="Pfam" id="PF01909">
    <property type="entry name" value="NTP_transf_2"/>
    <property type="match status" value="1"/>
</dbReference>
<name>A0A6J7A3M4_9ZZZZ</name>
<dbReference type="InterPro" id="IPR002934">
    <property type="entry name" value="Polymerase_NTP_transf_dom"/>
</dbReference>
<evidence type="ECO:0000313" key="2">
    <source>
        <dbReference type="EMBL" id="CAB4827314.1"/>
    </source>
</evidence>
<dbReference type="GO" id="GO:0016779">
    <property type="term" value="F:nucleotidyltransferase activity"/>
    <property type="evidence" value="ECO:0007669"/>
    <property type="project" value="InterPro"/>
</dbReference>